<dbReference type="SUPFAM" id="SSF53448">
    <property type="entry name" value="Nucleotide-diphospho-sugar transferases"/>
    <property type="match status" value="1"/>
</dbReference>
<evidence type="ECO:0000313" key="6">
    <source>
        <dbReference type="Proteomes" id="UP000297318"/>
    </source>
</evidence>
<keyword evidence="2 5" id="KW-0328">Glycosyltransferase</keyword>
<organism evidence="5 6">
    <name type="scientific">Serinibacter arcticus</name>
    <dbReference type="NCBI Taxonomy" id="1655435"/>
    <lineage>
        <taxon>Bacteria</taxon>
        <taxon>Bacillati</taxon>
        <taxon>Actinomycetota</taxon>
        <taxon>Actinomycetes</taxon>
        <taxon>Micrococcales</taxon>
        <taxon>Beutenbergiaceae</taxon>
        <taxon>Serinibacter</taxon>
    </lineage>
</organism>
<dbReference type="Pfam" id="PF00535">
    <property type="entry name" value="Glycos_transf_2"/>
    <property type="match status" value="1"/>
</dbReference>
<accession>A0A4Z1E376</accession>
<dbReference type="PANTHER" id="PTHR43398">
    <property type="entry name" value="DOLICHOL-PHOSPHATE MANNOSYLTRANSFERASE SUBUNIT 1"/>
    <property type="match status" value="1"/>
</dbReference>
<reference evidence="5 6" key="1">
    <citation type="submission" date="2018-11" db="EMBL/GenBank/DDBJ databases">
        <title>Complete genome sequencing of the Actinobacteria Serinibacter sp. K3-2.</title>
        <authorList>
            <person name="Rakitin A.L."/>
            <person name="Beletsky A.V."/>
            <person name="Mardanov A.V."/>
            <person name="Ravin N.V."/>
            <person name="Gromova A.S."/>
            <person name="Filippova S.N."/>
            <person name="Gal'Chenko V.F."/>
        </authorList>
    </citation>
    <scope>NUCLEOTIDE SEQUENCE [LARGE SCALE GENOMIC DNA]</scope>
    <source>
        <strain evidence="5 6">K3-2</strain>
    </source>
</reference>
<evidence type="ECO:0000259" key="4">
    <source>
        <dbReference type="Pfam" id="PF00535"/>
    </source>
</evidence>
<dbReference type="Gene3D" id="3.90.550.10">
    <property type="entry name" value="Spore Coat Polysaccharide Biosynthesis Protein SpsA, Chain A"/>
    <property type="match status" value="1"/>
</dbReference>
<dbReference type="AlphaFoldDB" id="A0A4Z1E376"/>
<name>A0A4Z1E376_9MICO</name>
<dbReference type="RefSeq" id="WP_135848598.1">
    <property type="nucleotide sequence ID" value="NZ_RHPJ01000001.1"/>
</dbReference>
<evidence type="ECO:0000256" key="2">
    <source>
        <dbReference type="ARBA" id="ARBA00022676"/>
    </source>
</evidence>
<protein>
    <submittedName>
        <fullName evidence="5">Dolichol-phosphate mannosyltransferase</fullName>
    </submittedName>
</protein>
<keyword evidence="3 5" id="KW-0808">Transferase</keyword>
<dbReference type="CDD" id="cd06442">
    <property type="entry name" value="DPM1_like"/>
    <property type="match status" value="1"/>
</dbReference>
<comment type="caution">
    <text evidence="5">The sequence shown here is derived from an EMBL/GenBank/DDBJ whole genome shotgun (WGS) entry which is preliminary data.</text>
</comment>
<gene>
    <name evidence="5" type="ORF">SERN_0578</name>
</gene>
<proteinExistence type="inferred from homology"/>
<dbReference type="PANTHER" id="PTHR43398:SF1">
    <property type="entry name" value="DOLICHOL-PHOSPHATE MANNOSYLTRANSFERASE SUBUNIT 1"/>
    <property type="match status" value="1"/>
</dbReference>
<dbReference type="Proteomes" id="UP000297318">
    <property type="component" value="Unassembled WGS sequence"/>
</dbReference>
<dbReference type="InterPro" id="IPR029044">
    <property type="entry name" value="Nucleotide-diphossugar_trans"/>
</dbReference>
<feature type="domain" description="Glycosyltransferase 2-like" evidence="4">
    <location>
        <begin position="19"/>
        <end position="183"/>
    </location>
</feature>
<dbReference type="InterPro" id="IPR001173">
    <property type="entry name" value="Glyco_trans_2-like"/>
</dbReference>
<dbReference type="FunFam" id="3.90.550.10:FF:000122">
    <property type="entry name" value="Dolichol-phosphate mannosyltransferase subunit 1"/>
    <property type="match status" value="1"/>
</dbReference>
<evidence type="ECO:0000256" key="1">
    <source>
        <dbReference type="ARBA" id="ARBA00006739"/>
    </source>
</evidence>
<evidence type="ECO:0000313" key="5">
    <source>
        <dbReference type="EMBL" id="TGO06386.1"/>
    </source>
</evidence>
<evidence type="ECO:0000256" key="3">
    <source>
        <dbReference type="ARBA" id="ARBA00022679"/>
    </source>
</evidence>
<dbReference type="OrthoDB" id="9810303at2"/>
<keyword evidence="6" id="KW-1185">Reference proteome</keyword>
<dbReference type="GO" id="GO:0004582">
    <property type="term" value="F:dolichyl-phosphate beta-D-mannosyltransferase activity"/>
    <property type="evidence" value="ECO:0007669"/>
    <property type="project" value="InterPro"/>
</dbReference>
<dbReference type="GO" id="GO:0009247">
    <property type="term" value="P:glycolipid biosynthetic process"/>
    <property type="evidence" value="ECO:0007669"/>
    <property type="project" value="TreeGrafter"/>
</dbReference>
<sequence length="270" mass="29908">MTDNPDTSRARTPVRRPLVVVPTYDEIENLPVLLERLHAAAPDVHVLVVDDGSPDGTGTWAQGRSEESDLIHVLHRTTKDGLGAAYLAGFAWALARDYDAVMEMDADLSHHPEDVPRLLATLAKADVVLGSRWVEGGGVENWPLHRRILSRGGSFVARVALEMPLRDATGGFRAYRRSAMEQLDLPTIASRGYVFQIELAHRALQAGLTVVEVPIIFTERVNGVSKMTGGIVRESLTRLTWWGLERRLQRLAGFARRHGDQGLDRAATRR</sequence>
<dbReference type="InterPro" id="IPR039528">
    <property type="entry name" value="DPM1-like"/>
</dbReference>
<dbReference type="GO" id="GO:0016020">
    <property type="term" value="C:membrane"/>
    <property type="evidence" value="ECO:0007669"/>
    <property type="project" value="GOC"/>
</dbReference>
<comment type="similarity">
    <text evidence="1">Belongs to the glycosyltransferase 2 family.</text>
</comment>
<dbReference type="EMBL" id="RHPJ01000001">
    <property type="protein sequence ID" value="TGO06386.1"/>
    <property type="molecule type" value="Genomic_DNA"/>
</dbReference>